<comment type="pathway">
    <text evidence="1 12">One-carbon metabolism; tetrahydrofolate interconversion.</text>
</comment>
<keyword evidence="8 12" id="KW-0560">Oxidoreductase</keyword>
<dbReference type="PROSITE" id="PS00767">
    <property type="entry name" value="THF_DHG_CYH_2"/>
    <property type="match status" value="1"/>
</dbReference>
<dbReference type="Pfam" id="PF02882">
    <property type="entry name" value="THF_DHG_CYH_C"/>
    <property type="match status" value="1"/>
</dbReference>
<dbReference type="InterPro" id="IPR020631">
    <property type="entry name" value="THF_DH/CycHdrlase_NAD-bd_dom"/>
</dbReference>
<dbReference type="InterPro" id="IPR020630">
    <property type="entry name" value="THF_DH/CycHdrlase_cat_dom"/>
</dbReference>
<dbReference type="EMBL" id="SSSM01000005">
    <property type="protein sequence ID" value="THG30103.1"/>
    <property type="molecule type" value="Genomic_DNA"/>
</dbReference>
<evidence type="ECO:0000259" key="13">
    <source>
        <dbReference type="Pfam" id="PF00763"/>
    </source>
</evidence>
<evidence type="ECO:0000256" key="5">
    <source>
        <dbReference type="ARBA" id="ARBA00022755"/>
    </source>
</evidence>
<dbReference type="Pfam" id="PF00763">
    <property type="entry name" value="THF_DHG_CYH"/>
    <property type="match status" value="1"/>
</dbReference>
<evidence type="ECO:0000256" key="10">
    <source>
        <dbReference type="ARBA" id="ARBA00023167"/>
    </source>
</evidence>
<dbReference type="HAMAP" id="MF_01576">
    <property type="entry name" value="THF_DHG_CYH"/>
    <property type="match status" value="1"/>
</dbReference>
<keyword evidence="7 12" id="KW-0521">NADP</keyword>
<comment type="function">
    <text evidence="12">Catalyzes the oxidation of 5,10-methylenetetrahydrofolate to 5,10-methenyltetrahydrofolate and then the hydrolysis of 5,10-methenyltetrahydrofolate to 10-formyltetrahydrofolate.</text>
</comment>
<evidence type="ECO:0000256" key="11">
    <source>
        <dbReference type="ARBA" id="ARBA00023268"/>
    </source>
</evidence>
<dbReference type="GO" id="GO:0000105">
    <property type="term" value="P:L-histidine biosynthetic process"/>
    <property type="evidence" value="ECO:0007669"/>
    <property type="project" value="UniProtKB-KW"/>
</dbReference>
<keyword evidence="5 12" id="KW-0658">Purine biosynthesis</keyword>
<comment type="catalytic activity">
    <reaction evidence="12">
        <text>(6R)-5,10-methenyltetrahydrofolate + H2O = (6R)-10-formyltetrahydrofolate + H(+)</text>
        <dbReference type="Rhea" id="RHEA:23700"/>
        <dbReference type="ChEBI" id="CHEBI:15377"/>
        <dbReference type="ChEBI" id="CHEBI:15378"/>
        <dbReference type="ChEBI" id="CHEBI:57455"/>
        <dbReference type="ChEBI" id="CHEBI:195366"/>
        <dbReference type="EC" id="3.5.4.9"/>
    </reaction>
</comment>
<dbReference type="InterPro" id="IPR036291">
    <property type="entry name" value="NAD(P)-bd_dom_sf"/>
</dbReference>
<dbReference type="InterPro" id="IPR000672">
    <property type="entry name" value="THF_DH/CycHdrlase"/>
</dbReference>
<dbReference type="InterPro" id="IPR046346">
    <property type="entry name" value="Aminoacid_DH-like_N_sf"/>
</dbReference>
<dbReference type="InterPro" id="IPR020867">
    <property type="entry name" value="THF_DH/CycHdrlase_CS"/>
</dbReference>
<keyword evidence="11 12" id="KW-0511">Multifunctional enzyme</keyword>
<accession>A0A4S4FID7</accession>
<evidence type="ECO:0000256" key="9">
    <source>
        <dbReference type="ARBA" id="ARBA00023102"/>
    </source>
</evidence>
<protein>
    <recommendedName>
        <fullName evidence="12">Bifunctional protein FolD</fullName>
    </recommendedName>
    <domain>
        <recommendedName>
            <fullName evidence="12">Methylenetetrahydrofolate dehydrogenase</fullName>
            <ecNumber evidence="12">1.5.1.5</ecNumber>
        </recommendedName>
    </domain>
    <domain>
        <recommendedName>
            <fullName evidence="12">Methenyltetrahydrofolate cyclohydrolase</fullName>
            <ecNumber evidence="12">3.5.4.9</ecNumber>
        </recommendedName>
    </domain>
</protein>
<evidence type="ECO:0000256" key="7">
    <source>
        <dbReference type="ARBA" id="ARBA00022857"/>
    </source>
</evidence>
<feature type="domain" description="Tetrahydrofolate dehydrogenase/cyclohydrolase NAD(P)-binding" evidence="14">
    <location>
        <begin position="140"/>
        <end position="281"/>
    </location>
</feature>
<dbReference type="Gene3D" id="3.40.50.720">
    <property type="entry name" value="NAD(P)-binding Rossmann-like Domain"/>
    <property type="match status" value="1"/>
</dbReference>
<feature type="binding site" evidence="12">
    <location>
        <position position="232"/>
    </location>
    <ligand>
        <name>NADP(+)</name>
        <dbReference type="ChEBI" id="CHEBI:58349"/>
    </ligand>
</feature>
<keyword evidence="10 12" id="KW-0486">Methionine biosynthesis</keyword>
<evidence type="ECO:0000259" key="14">
    <source>
        <dbReference type="Pfam" id="PF02882"/>
    </source>
</evidence>
<dbReference type="GO" id="GO:0004488">
    <property type="term" value="F:methylenetetrahydrofolate dehydrogenase (NADP+) activity"/>
    <property type="evidence" value="ECO:0007669"/>
    <property type="project" value="UniProtKB-UniRule"/>
</dbReference>
<proteinExistence type="inferred from homology"/>
<dbReference type="GO" id="GO:0009086">
    <property type="term" value="P:methionine biosynthetic process"/>
    <property type="evidence" value="ECO:0007669"/>
    <property type="project" value="UniProtKB-KW"/>
</dbReference>
<dbReference type="AlphaFoldDB" id="A0A4S4FID7"/>
<comment type="catalytic activity">
    <reaction evidence="12">
        <text>(6R)-5,10-methylene-5,6,7,8-tetrahydrofolate + NADP(+) = (6R)-5,10-methenyltetrahydrofolate + NADPH</text>
        <dbReference type="Rhea" id="RHEA:22812"/>
        <dbReference type="ChEBI" id="CHEBI:15636"/>
        <dbReference type="ChEBI" id="CHEBI:57455"/>
        <dbReference type="ChEBI" id="CHEBI:57783"/>
        <dbReference type="ChEBI" id="CHEBI:58349"/>
        <dbReference type="EC" id="1.5.1.5"/>
    </reaction>
</comment>
<keyword evidence="3 12" id="KW-0554">One-carbon metabolism</keyword>
<gene>
    <name evidence="12" type="primary">folD</name>
    <name evidence="15" type="ORF">E6C64_15830</name>
</gene>
<dbReference type="PRINTS" id="PR00085">
    <property type="entry name" value="THFDHDRGNASE"/>
</dbReference>
<dbReference type="GO" id="GO:0005829">
    <property type="term" value="C:cytosol"/>
    <property type="evidence" value="ECO:0007669"/>
    <property type="project" value="TreeGrafter"/>
</dbReference>
<evidence type="ECO:0000313" key="15">
    <source>
        <dbReference type="EMBL" id="THG30103.1"/>
    </source>
</evidence>
<dbReference type="UniPathway" id="UPA00193"/>
<evidence type="ECO:0000256" key="2">
    <source>
        <dbReference type="ARBA" id="ARBA00011738"/>
    </source>
</evidence>
<dbReference type="EC" id="3.5.4.9" evidence="12"/>
<feature type="binding site" evidence="12">
    <location>
        <begin position="166"/>
        <end position="168"/>
    </location>
    <ligand>
        <name>NADP(+)</name>
        <dbReference type="ChEBI" id="CHEBI:58349"/>
    </ligand>
</feature>
<dbReference type="GO" id="GO:0004477">
    <property type="term" value="F:methenyltetrahydrofolate cyclohydrolase activity"/>
    <property type="evidence" value="ECO:0007669"/>
    <property type="project" value="UniProtKB-UniRule"/>
</dbReference>
<evidence type="ECO:0000313" key="16">
    <source>
        <dbReference type="Proteomes" id="UP000309133"/>
    </source>
</evidence>
<comment type="caution">
    <text evidence="15">The sequence shown here is derived from an EMBL/GenBank/DDBJ whole genome shotgun (WGS) entry which is preliminary data.</text>
</comment>
<dbReference type="FunFam" id="3.40.50.10860:FF:000005">
    <property type="entry name" value="C-1-tetrahydrofolate synthase, cytoplasmic, putative"/>
    <property type="match status" value="1"/>
</dbReference>
<dbReference type="GO" id="GO:0035999">
    <property type="term" value="P:tetrahydrofolate interconversion"/>
    <property type="evidence" value="ECO:0007669"/>
    <property type="project" value="UniProtKB-UniRule"/>
</dbReference>
<feature type="domain" description="Tetrahydrofolate dehydrogenase/cyclohydrolase catalytic" evidence="13">
    <location>
        <begin position="6"/>
        <end position="121"/>
    </location>
</feature>
<evidence type="ECO:0000256" key="8">
    <source>
        <dbReference type="ARBA" id="ARBA00023002"/>
    </source>
</evidence>
<dbReference type="GO" id="GO:0006164">
    <property type="term" value="P:purine nucleotide biosynthetic process"/>
    <property type="evidence" value="ECO:0007669"/>
    <property type="project" value="UniProtKB-KW"/>
</dbReference>
<dbReference type="CDD" id="cd01080">
    <property type="entry name" value="NAD_bind_m-THF_DH_Cyclohyd"/>
    <property type="match status" value="1"/>
</dbReference>
<dbReference type="OrthoDB" id="9803580at2"/>
<evidence type="ECO:0000256" key="1">
    <source>
        <dbReference type="ARBA" id="ARBA00004777"/>
    </source>
</evidence>
<sequence length="286" mass="29664">MMAQILDGTAIARALRTRVASEVADFVGTTGIVPGLATVLVGEDPASQVYVRNKRQSAVAAGIRDLHRHVDADVDQETIAAIITELAHNDAVSGILLQLPLPGRLDSKRLINLIPPMKDVDGLTTLSAGLLARSEPGLRPCTPSGIMSLIDATGIDLDGADAVVIGRSELVGGPMARMLLDRNTTVTTAHSHTRDLAAVTMSADVLVVAAGVPGLIGAEHVKSGAVVIDVGIHHSENGLVGDVRFDEASKYAGWITPVPGGVGPMTIATLLENTLIAARMQAARPV</sequence>
<keyword evidence="6 12" id="KW-0378">Hydrolase</keyword>
<comment type="subunit">
    <text evidence="2 12">Homodimer.</text>
</comment>
<keyword evidence="9 12" id="KW-0368">Histidine biosynthesis</keyword>
<comment type="caution">
    <text evidence="12">Lacks conserved residue(s) required for the propagation of feature annotation.</text>
</comment>
<name>A0A4S4FID7_9MICO</name>
<keyword evidence="16" id="KW-1185">Reference proteome</keyword>
<dbReference type="PANTHER" id="PTHR48099">
    <property type="entry name" value="C-1-TETRAHYDROFOLATE SYNTHASE, CYTOPLASMIC-RELATED"/>
    <property type="match status" value="1"/>
</dbReference>
<dbReference type="Gene3D" id="3.40.50.10860">
    <property type="entry name" value="Leucine Dehydrogenase, chain A, domain 1"/>
    <property type="match status" value="1"/>
</dbReference>
<evidence type="ECO:0000256" key="12">
    <source>
        <dbReference type="HAMAP-Rule" id="MF_01576"/>
    </source>
</evidence>
<keyword evidence="4 12" id="KW-0028">Amino-acid biosynthesis</keyword>
<reference evidence="15 16" key="1">
    <citation type="submission" date="2019-04" db="EMBL/GenBank/DDBJ databases">
        <authorList>
            <person name="Jiang L."/>
        </authorList>
    </citation>
    <scope>NUCLEOTIDE SEQUENCE [LARGE SCALE GENOMIC DNA]</scope>
    <source>
        <strain evidence="15 16">YIM 131853</strain>
    </source>
</reference>
<evidence type="ECO:0000256" key="4">
    <source>
        <dbReference type="ARBA" id="ARBA00022605"/>
    </source>
</evidence>
<dbReference type="Proteomes" id="UP000309133">
    <property type="component" value="Unassembled WGS sequence"/>
</dbReference>
<dbReference type="SUPFAM" id="SSF51735">
    <property type="entry name" value="NAD(P)-binding Rossmann-fold domains"/>
    <property type="match status" value="1"/>
</dbReference>
<dbReference type="SUPFAM" id="SSF53223">
    <property type="entry name" value="Aminoacid dehydrogenase-like, N-terminal domain"/>
    <property type="match status" value="1"/>
</dbReference>
<evidence type="ECO:0000256" key="6">
    <source>
        <dbReference type="ARBA" id="ARBA00022801"/>
    </source>
</evidence>
<evidence type="ECO:0000256" key="3">
    <source>
        <dbReference type="ARBA" id="ARBA00022563"/>
    </source>
</evidence>
<dbReference type="PANTHER" id="PTHR48099:SF5">
    <property type="entry name" value="C-1-TETRAHYDROFOLATE SYNTHASE, CYTOPLASMIC"/>
    <property type="match status" value="1"/>
</dbReference>
<dbReference type="EC" id="1.5.1.5" evidence="12"/>
<dbReference type="RefSeq" id="WP_136428523.1">
    <property type="nucleotide sequence ID" value="NZ_SSSM01000005.1"/>
</dbReference>
<comment type="similarity">
    <text evidence="12">Belongs to the tetrahydrofolate dehydrogenase/cyclohydrolase family.</text>
</comment>
<dbReference type="FunFam" id="3.40.50.720:FF:000094">
    <property type="entry name" value="Bifunctional protein FolD"/>
    <property type="match status" value="1"/>
</dbReference>
<organism evidence="15 16">
    <name type="scientific">Naasia lichenicola</name>
    <dbReference type="NCBI Taxonomy" id="2565933"/>
    <lineage>
        <taxon>Bacteria</taxon>
        <taxon>Bacillati</taxon>
        <taxon>Actinomycetota</taxon>
        <taxon>Actinomycetes</taxon>
        <taxon>Micrococcales</taxon>
        <taxon>Microbacteriaceae</taxon>
        <taxon>Naasia</taxon>
    </lineage>
</organism>